<keyword evidence="2" id="KW-1185">Reference proteome</keyword>
<sequence>MDKTIRTIPSSRSSFTIMKYSERSDEKWRKSKRVMDKSARKDETKRANMMMKIKMSSTKQMNEA</sequence>
<dbReference type="Proteomes" id="UP001497480">
    <property type="component" value="Unassembled WGS sequence"/>
</dbReference>
<organism evidence="1 2">
    <name type="scientific">Lupinus luteus</name>
    <name type="common">European yellow lupine</name>
    <dbReference type="NCBI Taxonomy" id="3873"/>
    <lineage>
        <taxon>Eukaryota</taxon>
        <taxon>Viridiplantae</taxon>
        <taxon>Streptophyta</taxon>
        <taxon>Embryophyta</taxon>
        <taxon>Tracheophyta</taxon>
        <taxon>Spermatophyta</taxon>
        <taxon>Magnoliopsida</taxon>
        <taxon>eudicotyledons</taxon>
        <taxon>Gunneridae</taxon>
        <taxon>Pentapetalae</taxon>
        <taxon>rosids</taxon>
        <taxon>fabids</taxon>
        <taxon>Fabales</taxon>
        <taxon>Fabaceae</taxon>
        <taxon>Papilionoideae</taxon>
        <taxon>50 kb inversion clade</taxon>
        <taxon>genistoids sensu lato</taxon>
        <taxon>core genistoids</taxon>
        <taxon>Genisteae</taxon>
        <taxon>Lupinus</taxon>
    </lineage>
</organism>
<accession>A0AAV1YES7</accession>
<proteinExistence type="predicted"/>
<reference evidence="1 2" key="1">
    <citation type="submission" date="2024-03" db="EMBL/GenBank/DDBJ databases">
        <authorList>
            <person name="Martinez-Hernandez J."/>
        </authorList>
    </citation>
    <scope>NUCLEOTIDE SEQUENCE [LARGE SCALE GENOMIC DNA]</scope>
</reference>
<protein>
    <submittedName>
        <fullName evidence="1">Uncharacterized protein</fullName>
    </submittedName>
</protein>
<evidence type="ECO:0000313" key="1">
    <source>
        <dbReference type="EMBL" id="CAL0332468.1"/>
    </source>
</evidence>
<dbReference type="EMBL" id="CAXHTB010000024">
    <property type="protein sequence ID" value="CAL0332468.1"/>
    <property type="molecule type" value="Genomic_DNA"/>
</dbReference>
<name>A0AAV1YES7_LUPLU</name>
<evidence type="ECO:0000313" key="2">
    <source>
        <dbReference type="Proteomes" id="UP001497480"/>
    </source>
</evidence>
<dbReference type="AlphaFoldDB" id="A0AAV1YES7"/>
<comment type="caution">
    <text evidence="1">The sequence shown here is derived from an EMBL/GenBank/DDBJ whole genome shotgun (WGS) entry which is preliminary data.</text>
</comment>
<gene>
    <name evidence="1" type="ORF">LLUT_LOCUS33528</name>
</gene>